<keyword evidence="6" id="KW-1185">Reference proteome</keyword>
<evidence type="ECO:0000313" key="7">
    <source>
        <dbReference type="WBParaSite" id="ALUE_0001676201-mRNA-1"/>
    </source>
</evidence>
<dbReference type="WBParaSite" id="ALUE_0001676201-mRNA-1">
    <property type="protein sequence ID" value="ALUE_0001676201-mRNA-1"/>
    <property type="gene ID" value="ALUE_0001676201"/>
</dbReference>
<dbReference type="InterPro" id="IPR001534">
    <property type="entry name" value="Transthyretin-like"/>
</dbReference>
<name>A0A0M3IF18_ASCLU</name>
<sequence>MVYKSRIRTDEGWTLPHRPTLIHSSLMNTEWSKSPIIAGRSMSASLLKVLLILFCLFFLINGREQSVGISGYLSCHGAPAIGVSVVLWDYDFIFTDDFMGMTTTNTRGSFTLTGSTDEFTTIEPHLAIYRECWGKKVCFPDMVVEIPDKVITDGKVPWKYYYLEREICDVEDIK</sequence>
<dbReference type="PANTHER" id="PTHR21700">
    <property type="entry name" value="TRANSTHYRETIN-LIKE FAMILY PROTEIN-RELATED"/>
    <property type="match status" value="1"/>
</dbReference>
<comment type="subcellular location">
    <subcellularLocation>
        <location evidence="1">Secreted</location>
    </subcellularLocation>
</comment>
<feature type="transmembrane region" description="Helical" evidence="5">
    <location>
        <begin position="37"/>
        <end position="60"/>
    </location>
</feature>
<keyword evidence="5" id="KW-0812">Transmembrane</keyword>
<dbReference type="GO" id="GO:0009986">
    <property type="term" value="C:cell surface"/>
    <property type="evidence" value="ECO:0007669"/>
    <property type="project" value="InterPro"/>
</dbReference>
<dbReference type="AlphaFoldDB" id="A0A0M3IF18"/>
<reference evidence="7" key="1">
    <citation type="submission" date="2017-02" db="UniProtKB">
        <authorList>
            <consortium name="WormBaseParasite"/>
        </authorList>
    </citation>
    <scope>IDENTIFICATION</scope>
</reference>
<evidence type="ECO:0000256" key="2">
    <source>
        <dbReference type="ARBA" id="ARBA00010112"/>
    </source>
</evidence>
<evidence type="ECO:0000256" key="3">
    <source>
        <dbReference type="ARBA" id="ARBA00022525"/>
    </source>
</evidence>
<evidence type="ECO:0000256" key="1">
    <source>
        <dbReference type="ARBA" id="ARBA00004613"/>
    </source>
</evidence>
<proteinExistence type="inferred from homology"/>
<dbReference type="Pfam" id="PF01060">
    <property type="entry name" value="TTR-52"/>
    <property type="match status" value="1"/>
</dbReference>
<keyword evidence="3" id="KW-0964">Secreted</keyword>
<dbReference type="GO" id="GO:0005576">
    <property type="term" value="C:extracellular region"/>
    <property type="evidence" value="ECO:0007669"/>
    <property type="project" value="UniProtKB-SubCell"/>
</dbReference>
<dbReference type="InterPro" id="IPR038479">
    <property type="entry name" value="Transthyretin-like_sf"/>
</dbReference>
<keyword evidence="4" id="KW-0732">Signal</keyword>
<evidence type="ECO:0000313" key="6">
    <source>
        <dbReference type="Proteomes" id="UP000036681"/>
    </source>
</evidence>
<keyword evidence="5" id="KW-1133">Transmembrane helix</keyword>
<dbReference type="Proteomes" id="UP000036681">
    <property type="component" value="Unplaced"/>
</dbReference>
<protein>
    <submittedName>
        <fullName evidence="7">Transthyretin-like family protein</fullName>
    </submittedName>
</protein>
<dbReference type="PANTHER" id="PTHR21700:SF3">
    <property type="entry name" value="TRANSTHYRETIN-LIKE PROTEIN 5"/>
    <property type="match status" value="1"/>
</dbReference>
<organism evidence="6 7">
    <name type="scientific">Ascaris lumbricoides</name>
    <name type="common">Giant roundworm</name>
    <dbReference type="NCBI Taxonomy" id="6252"/>
    <lineage>
        <taxon>Eukaryota</taxon>
        <taxon>Metazoa</taxon>
        <taxon>Ecdysozoa</taxon>
        <taxon>Nematoda</taxon>
        <taxon>Chromadorea</taxon>
        <taxon>Rhabditida</taxon>
        <taxon>Spirurina</taxon>
        <taxon>Ascaridomorpha</taxon>
        <taxon>Ascaridoidea</taxon>
        <taxon>Ascarididae</taxon>
        <taxon>Ascaris</taxon>
    </lineage>
</organism>
<accession>A0A0M3IF18</accession>
<evidence type="ECO:0000256" key="5">
    <source>
        <dbReference type="SAM" id="Phobius"/>
    </source>
</evidence>
<keyword evidence="5" id="KW-0472">Membrane</keyword>
<evidence type="ECO:0000256" key="4">
    <source>
        <dbReference type="ARBA" id="ARBA00022729"/>
    </source>
</evidence>
<dbReference type="Gene3D" id="2.60.40.3330">
    <property type="match status" value="1"/>
</dbReference>
<comment type="similarity">
    <text evidence="2">Belongs to the nematode transthyretin-like family.</text>
</comment>